<name>A0ACB7WZI5_9ERIC</name>
<reference evidence="1 2" key="1">
    <citation type="journal article" date="2021" name="Hortic Res">
        <title>High-quality reference genome and annotation aids understanding of berry development for evergreen blueberry (Vaccinium darrowii).</title>
        <authorList>
            <person name="Yu J."/>
            <person name="Hulse-Kemp A.M."/>
            <person name="Babiker E."/>
            <person name="Staton M."/>
        </authorList>
    </citation>
    <scope>NUCLEOTIDE SEQUENCE [LARGE SCALE GENOMIC DNA]</scope>
    <source>
        <strain evidence="2">cv. NJ 8807/NJ 8810</strain>
        <tissue evidence="1">Young leaf</tissue>
    </source>
</reference>
<protein>
    <submittedName>
        <fullName evidence="1">Uncharacterized protein</fullName>
    </submittedName>
</protein>
<accession>A0ACB7WZI5</accession>
<proteinExistence type="predicted"/>
<organism evidence="1 2">
    <name type="scientific">Vaccinium darrowii</name>
    <dbReference type="NCBI Taxonomy" id="229202"/>
    <lineage>
        <taxon>Eukaryota</taxon>
        <taxon>Viridiplantae</taxon>
        <taxon>Streptophyta</taxon>
        <taxon>Embryophyta</taxon>
        <taxon>Tracheophyta</taxon>
        <taxon>Spermatophyta</taxon>
        <taxon>Magnoliopsida</taxon>
        <taxon>eudicotyledons</taxon>
        <taxon>Gunneridae</taxon>
        <taxon>Pentapetalae</taxon>
        <taxon>asterids</taxon>
        <taxon>Ericales</taxon>
        <taxon>Ericaceae</taxon>
        <taxon>Vaccinioideae</taxon>
        <taxon>Vaccinieae</taxon>
        <taxon>Vaccinium</taxon>
    </lineage>
</organism>
<sequence>MQFLRYNSTRGRGIDWALFHSTNLTSLKAGSYRSKRNSTFNFDELELDIWGDDDQEQRLCSIAKAGIQLEKLKLVCLSGFDIARIMTTLHVCPALKHFEVECACWFSDYAMQVLCECLPNIISIKLRGSLPATTFSVLAKECPALSEITLNIGSSGEIQDDFVMNLERNYRIRYLDLSNSPHLNDKLLKDIVVSCSNLHTLKVERCVQVTKEGLEKVLKSCPQVKHLKSDRIR</sequence>
<comment type="caution">
    <text evidence="1">The sequence shown here is derived from an EMBL/GenBank/DDBJ whole genome shotgun (WGS) entry which is preliminary data.</text>
</comment>
<keyword evidence="2" id="KW-1185">Reference proteome</keyword>
<dbReference type="EMBL" id="CM037152">
    <property type="protein sequence ID" value="KAH7833788.1"/>
    <property type="molecule type" value="Genomic_DNA"/>
</dbReference>
<evidence type="ECO:0000313" key="2">
    <source>
        <dbReference type="Proteomes" id="UP000828048"/>
    </source>
</evidence>
<gene>
    <name evidence="1" type="ORF">Vadar_009695</name>
</gene>
<evidence type="ECO:0000313" key="1">
    <source>
        <dbReference type="EMBL" id="KAH7833788.1"/>
    </source>
</evidence>
<dbReference type="Proteomes" id="UP000828048">
    <property type="component" value="Chromosome 2"/>
</dbReference>